<feature type="transmembrane region" description="Helical" evidence="1">
    <location>
        <begin position="118"/>
        <end position="143"/>
    </location>
</feature>
<dbReference type="GO" id="GO:0022857">
    <property type="term" value="F:transmembrane transporter activity"/>
    <property type="evidence" value="ECO:0007669"/>
    <property type="project" value="InterPro"/>
</dbReference>
<dbReference type="Gene3D" id="1.20.1250.20">
    <property type="entry name" value="MFS general substrate transporter like domains"/>
    <property type="match status" value="2"/>
</dbReference>
<evidence type="ECO:0008006" key="4">
    <source>
        <dbReference type="Google" id="ProtNLM"/>
    </source>
</evidence>
<dbReference type="InterPro" id="IPR011701">
    <property type="entry name" value="MFS"/>
</dbReference>
<keyword evidence="1" id="KW-0472">Membrane</keyword>
<dbReference type="PANTHER" id="PTHR45757">
    <property type="entry name" value="PROTEIN CBG23364-RELATED"/>
    <property type="match status" value="1"/>
</dbReference>
<dbReference type="GO" id="GO:0016020">
    <property type="term" value="C:membrane"/>
    <property type="evidence" value="ECO:0007669"/>
    <property type="project" value="TreeGrafter"/>
</dbReference>
<dbReference type="InterPro" id="IPR036259">
    <property type="entry name" value="MFS_trans_sf"/>
</dbReference>
<comment type="caution">
    <text evidence="2">The sequence shown here is derived from an EMBL/GenBank/DDBJ whole genome shotgun (WGS) entry which is preliminary data.</text>
</comment>
<sequence length="333" mass="36344">MAFANLACGAVPTTWGKATSKALFVSILTCSYQLGPMSAMLNASYMCTSTLGWQAVYYLYGILTIAIFTVFFVVYSNTPHKNWMTPKKVAPVCDNNAPKVSQKKQVIPYGKMVTTGSVWGIIVSAFADSIGYEIFLLYGPIYVNTVVKTEIQQTGVLAALPYLIAMIIKPVTGVFLDKAVCVSDYTRYIFFTGIVEIVGCIGFFALTLTSSNMTCLAVALFTIITILSVHNVGLMNISQIVAQQYTHVLSSIIAAQNSVVGLILPPVVAFCVPHYERGEWTAVFYGICSVLIVANIIFITFTKARGAPFTQVAPRNESSTEDIKQSEYDAYDM</sequence>
<evidence type="ECO:0000313" key="2">
    <source>
        <dbReference type="EMBL" id="KAK0428087.1"/>
    </source>
</evidence>
<proteinExistence type="predicted"/>
<dbReference type="Proteomes" id="UP001175271">
    <property type="component" value="Unassembled WGS sequence"/>
</dbReference>
<evidence type="ECO:0000256" key="1">
    <source>
        <dbReference type="SAM" id="Phobius"/>
    </source>
</evidence>
<accession>A0AA39MBH6</accession>
<feature type="transmembrane region" description="Helical" evidence="1">
    <location>
        <begin position="215"/>
        <end position="237"/>
    </location>
</feature>
<evidence type="ECO:0000313" key="3">
    <source>
        <dbReference type="Proteomes" id="UP001175271"/>
    </source>
</evidence>
<name>A0AA39MBH6_9BILA</name>
<dbReference type="EMBL" id="JAUCMV010000001">
    <property type="protein sequence ID" value="KAK0428087.1"/>
    <property type="molecule type" value="Genomic_DNA"/>
</dbReference>
<feature type="transmembrane region" description="Helical" evidence="1">
    <location>
        <begin position="155"/>
        <end position="176"/>
    </location>
</feature>
<dbReference type="SUPFAM" id="SSF103473">
    <property type="entry name" value="MFS general substrate transporter"/>
    <property type="match status" value="1"/>
</dbReference>
<feature type="transmembrane region" description="Helical" evidence="1">
    <location>
        <begin position="55"/>
        <end position="75"/>
    </location>
</feature>
<gene>
    <name evidence="2" type="ORF">QR680_010595</name>
</gene>
<feature type="transmembrane region" description="Helical" evidence="1">
    <location>
        <begin position="22"/>
        <end position="43"/>
    </location>
</feature>
<feature type="transmembrane region" description="Helical" evidence="1">
    <location>
        <begin position="188"/>
        <end position="208"/>
    </location>
</feature>
<organism evidence="2 3">
    <name type="scientific">Steinernema hermaphroditum</name>
    <dbReference type="NCBI Taxonomy" id="289476"/>
    <lineage>
        <taxon>Eukaryota</taxon>
        <taxon>Metazoa</taxon>
        <taxon>Ecdysozoa</taxon>
        <taxon>Nematoda</taxon>
        <taxon>Chromadorea</taxon>
        <taxon>Rhabditida</taxon>
        <taxon>Tylenchina</taxon>
        <taxon>Panagrolaimomorpha</taxon>
        <taxon>Strongyloidoidea</taxon>
        <taxon>Steinernematidae</taxon>
        <taxon>Steinernema</taxon>
    </lineage>
</organism>
<dbReference type="AlphaFoldDB" id="A0AA39MBH6"/>
<keyword evidence="3" id="KW-1185">Reference proteome</keyword>
<feature type="transmembrane region" description="Helical" evidence="1">
    <location>
        <begin position="249"/>
        <end position="270"/>
    </location>
</feature>
<dbReference type="Pfam" id="PF07690">
    <property type="entry name" value="MFS_1"/>
    <property type="match status" value="1"/>
</dbReference>
<dbReference type="PANTHER" id="PTHR45757:SF11">
    <property type="entry name" value="MAJOR FACILITATOR SUPERFAMILY (MFS) PROFILE DOMAIN-CONTAINING PROTEIN"/>
    <property type="match status" value="1"/>
</dbReference>
<keyword evidence="1" id="KW-1133">Transmembrane helix</keyword>
<feature type="transmembrane region" description="Helical" evidence="1">
    <location>
        <begin position="282"/>
        <end position="301"/>
    </location>
</feature>
<protein>
    <recommendedName>
        <fullName evidence="4">Major facilitator superfamily (MFS) profile domain-containing protein</fullName>
    </recommendedName>
</protein>
<reference evidence="2" key="1">
    <citation type="submission" date="2023-06" db="EMBL/GenBank/DDBJ databases">
        <title>Genomic analysis of the entomopathogenic nematode Steinernema hermaphroditum.</title>
        <authorList>
            <person name="Schwarz E.M."/>
            <person name="Heppert J.K."/>
            <person name="Baniya A."/>
            <person name="Schwartz H.T."/>
            <person name="Tan C.-H."/>
            <person name="Antoshechkin I."/>
            <person name="Sternberg P.W."/>
            <person name="Goodrich-Blair H."/>
            <person name="Dillman A.R."/>
        </authorList>
    </citation>
    <scope>NUCLEOTIDE SEQUENCE</scope>
    <source>
        <strain evidence="2">PS9179</strain>
        <tissue evidence="2">Whole animal</tissue>
    </source>
</reference>
<keyword evidence="1" id="KW-0812">Transmembrane</keyword>